<dbReference type="PANTHER" id="PTHR40980">
    <property type="entry name" value="PLUG DOMAIN-CONTAINING PROTEIN"/>
    <property type="match status" value="1"/>
</dbReference>
<evidence type="ECO:0000256" key="3">
    <source>
        <dbReference type="ARBA" id="ARBA00023237"/>
    </source>
</evidence>
<keyword evidence="4" id="KW-0732">Signal</keyword>
<dbReference type="InterPro" id="IPR008969">
    <property type="entry name" value="CarboxyPept-like_regulatory"/>
</dbReference>
<dbReference type="Pfam" id="PF13715">
    <property type="entry name" value="CarbopepD_reg_2"/>
    <property type="match status" value="1"/>
</dbReference>
<reference evidence="6 7" key="1">
    <citation type="submission" date="2023-05" db="EMBL/GenBank/DDBJ databases">
        <title>Adaptations of aquatic viruses from atmosphere-close ecosystems of the Central Arctic Ocean.</title>
        <authorList>
            <person name="Rahlff J."/>
            <person name="Holmfeldt K."/>
        </authorList>
    </citation>
    <scope>NUCLEOTIDE SEQUENCE [LARGE SCALE GENOMIC DNA]</scope>
    <source>
        <strain evidence="6 7">Arc14</strain>
    </source>
</reference>
<dbReference type="EMBL" id="JASMRN010000003">
    <property type="protein sequence ID" value="MEZ7514485.1"/>
    <property type="molecule type" value="Genomic_DNA"/>
</dbReference>
<dbReference type="InterPro" id="IPR036942">
    <property type="entry name" value="Beta-barrel_TonB_sf"/>
</dbReference>
<accession>A0ABV4KA03</accession>
<evidence type="ECO:0000313" key="6">
    <source>
        <dbReference type="EMBL" id="MEZ7514485.1"/>
    </source>
</evidence>
<organism evidence="6 7">
    <name type="scientific">Flavobacterium frigidarium</name>
    <dbReference type="NCBI Taxonomy" id="99286"/>
    <lineage>
        <taxon>Bacteria</taxon>
        <taxon>Pseudomonadati</taxon>
        <taxon>Bacteroidota</taxon>
        <taxon>Flavobacteriia</taxon>
        <taxon>Flavobacteriales</taxon>
        <taxon>Flavobacteriaceae</taxon>
        <taxon>Flavobacterium</taxon>
    </lineage>
</organism>
<evidence type="ECO:0000256" key="2">
    <source>
        <dbReference type="ARBA" id="ARBA00023136"/>
    </source>
</evidence>
<gene>
    <name evidence="6" type="ORF">QO192_04215</name>
</gene>
<keyword evidence="7" id="KW-1185">Reference proteome</keyword>
<dbReference type="SUPFAM" id="SSF56935">
    <property type="entry name" value="Porins"/>
    <property type="match status" value="1"/>
</dbReference>
<comment type="caution">
    <text evidence="6">The sequence shown here is derived from an EMBL/GenBank/DDBJ whole genome shotgun (WGS) entry which is preliminary data.</text>
</comment>
<dbReference type="SUPFAM" id="SSF49464">
    <property type="entry name" value="Carboxypeptidase regulatory domain-like"/>
    <property type="match status" value="1"/>
</dbReference>
<dbReference type="InterPro" id="IPR041700">
    <property type="entry name" value="OMP_b-brl_3"/>
</dbReference>
<dbReference type="RefSeq" id="WP_371568301.1">
    <property type="nucleotide sequence ID" value="NZ_JASMRN010000003.1"/>
</dbReference>
<evidence type="ECO:0000256" key="1">
    <source>
        <dbReference type="ARBA" id="ARBA00004442"/>
    </source>
</evidence>
<feature type="domain" description="Outer membrane protein beta-barrel" evidence="5">
    <location>
        <begin position="370"/>
        <end position="775"/>
    </location>
</feature>
<comment type="subcellular location">
    <subcellularLocation>
        <location evidence="1">Cell outer membrane</location>
    </subcellularLocation>
</comment>
<dbReference type="Proteomes" id="UP001568894">
    <property type="component" value="Unassembled WGS sequence"/>
</dbReference>
<evidence type="ECO:0000313" key="7">
    <source>
        <dbReference type="Proteomes" id="UP001568894"/>
    </source>
</evidence>
<sequence length="799" mass="92037">MTKRHLLSLLLIILFQNQVFSQIKISGQIKNEKNNPVEFIEIQLQNKDSIIFKSELTNAEGKFILETEKGEYSLLVRQLGVIYHKQKINVNQDTYIGIINITEKEQQLQEVVITSKKKLIEKKVDRLVFNVENSISASGGDAIDALKLTPRVKVQNEQISMIGKSGMLVMIDDRIIQLSGDDLINYLKTLKSDDIKSIEVITNPPAKYNAEGNSGILNIKLKKAKNDAWNASVRTLYQQASYPTGALGTGYNLQKNKISLTTNFTYSDGSNAPFESSVINYPNITWKEENKRRDFSKSLSGRIGLDYKISQKISTGFLFNIVKSNPKINDNINSLILNSNTNVLDSLIKTKANNIRERLSNSLNYHLIYQIDSIGKKLTFDFDYFDYNLDSKRLFETNSFLNDNTYIPNSFTSANNIGIQKINNYSFNLDMEHPTKWINLNYGLKTSFIKTDNEFDFYNLSSGISIFDPTQSNHFNYKENTQSIYFSAQKEISKKWDSKIGLRIENTRIEGYSVTLSQLSKSNYTKLFPTAYISYNPNENNSFSINYGRRISRPNYNLLNPFKWISSPYSYSEGNPFLQPAFAQNIEIEYTYKDNLITSFYFSNLEDGFEQVTIVNPITNITQITPKNFLINKMFGVNQTIILEPFKFLKTNFYTDIYYSSTKSTIPVTLNYLKGWNGEFSISNDFILNKNKTFLFNVSYSYTTKGVDNLDRNSQFSQLDASLKLSLLNKKLIMSLYANDILSSSRVTYTSFSNDIKTSYRNYYDNRYFRFSVAYNFGKKFSTNENSNKNEDEYNRVDK</sequence>
<proteinExistence type="predicted"/>
<dbReference type="Gene3D" id="2.40.170.20">
    <property type="entry name" value="TonB-dependent receptor, beta-barrel domain"/>
    <property type="match status" value="1"/>
</dbReference>
<dbReference type="Gene3D" id="2.60.40.1120">
    <property type="entry name" value="Carboxypeptidase-like, regulatory domain"/>
    <property type="match status" value="1"/>
</dbReference>
<keyword evidence="3" id="KW-0998">Cell outer membrane</keyword>
<dbReference type="PANTHER" id="PTHR40980:SF4">
    <property type="entry name" value="TONB-DEPENDENT RECEPTOR-LIKE BETA-BARREL DOMAIN-CONTAINING PROTEIN"/>
    <property type="match status" value="1"/>
</dbReference>
<keyword evidence="2" id="KW-0472">Membrane</keyword>
<evidence type="ECO:0000259" key="5">
    <source>
        <dbReference type="Pfam" id="PF14905"/>
    </source>
</evidence>
<name>A0ABV4KA03_9FLAO</name>
<protein>
    <submittedName>
        <fullName evidence="6">Outer membrane beta-barrel family protein</fullName>
    </submittedName>
</protein>
<feature type="chain" id="PRO_5045454518" evidence="4">
    <location>
        <begin position="22"/>
        <end position="799"/>
    </location>
</feature>
<evidence type="ECO:0000256" key="4">
    <source>
        <dbReference type="SAM" id="SignalP"/>
    </source>
</evidence>
<dbReference type="Pfam" id="PF14905">
    <property type="entry name" value="OMP_b-brl_3"/>
    <property type="match status" value="1"/>
</dbReference>
<feature type="signal peptide" evidence="4">
    <location>
        <begin position="1"/>
        <end position="21"/>
    </location>
</feature>